<sequence>MTSFSTNSTLLEVMSQMVTRQGPVGEDIDKRQTASPVKEMKKKMAANAEKEKIASEKHVDKQKDKHDDKADKKDKKEAEKHADKAEKKEKIDKSHDKKDKSLDKSVDKKDKSADKSIDKKEKSDKSEKKEKTTEKKDKSADKKDKNIDKQVDKSTEKKETAVEKAVEQIEEGTSAEKTAKQPKDEDKQKSDTMKHNGEASRQNGKASNGTASESDDGEEELVIVEADNDEMFPELAYDDTSDTEPTDTDLRSVTRRSQAKVTRTPETPRPASVKQADKETDDSKEMKLLKLKEDILITDRRLRSANSPKPSDKRSLDKDSPKKEIKKSDETKSLEESGSEDKQENIHKSEGTVTEMVIEVENIEGVAGGAGGETRRDTRYSRSRVKVSPYRRSARLADNTATSILANYTGNNTTMEMDITESFADVEAAACDTSASEDSYLAALRTIRARRSYRDLKPLSLTHSFNTSQHSLATINARESNARPTGTVVGRKRRPEAGEGMGESEGAAEAGGAVGAGEGAKRPRLLERLARPFRTTSTPLPARRAAEIVGINTDLPQSAPVAADDAFDPETIKPTPTATLAHAQTTPLVLPTPTMTSERDSKRCVVM</sequence>
<gene>
    <name evidence="2" type="ORF">RR46_12821</name>
</gene>
<feature type="compositionally biased region" description="Basic and acidic residues" evidence="1">
    <location>
        <begin position="48"/>
        <end position="167"/>
    </location>
</feature>
<name>A0A194PJQ4_PAPXU</name>
<organism evidence="2 3">
    <name type="scientific">Papilio xuthus</name>
    <name type="common">Asian swallowtail butterfly</name>
    <dbReference type="NCBI Taxonomy" id="66420"/>
    <lineage>
        <taxon>Eukaryota</taxon>
        <taxon>Metazoa</taxon>
        <taxon>Ecdysozoa</taxon>
        <taxon>Arthropoda</taxon>
        <taxon>Hexapoda</taxon>
        <taxon>Insecta</taxon>
        <taxon>Pterygota</taxon>
        <taxon>Neoptera</taxon>
        <taxon>Endopterygota</taxon>
        <taxon>Lepidoptera</taxon>
        <taxon>Glossata</taxon>
        <taxon>Ditrysia</taxon>
        <taxon>Papilionoidea</taxon>
        <taxon>Papilionidae</taxon>
        <taxon>Papilioninae</taxon>
        <taxon>Papilio</taxon>
    </lineage>
</organism>
<proteinExistence type="predicted"/>
<keyword evidence="3" id="KW-1185">Reference proteome</keyword>
<feature type="compositionally biased region" description="Basic and acidic residues" evidence="1">
    <location>
        <begin position="275"/>
        <end position="302"/>
    </location>
</feature>
<feature type="compositionally biased region" description="Acidic residues" evidence="1">
    <location>
        <begin position="213"/>
        <end position="247"/>
    </location>
</feature>
<evidence type="ECO:0000256" key="1">
    <source>
        <dbReference type="SAM" id="MobiDB-lite"/>
    </source>
</evidence>
<feature type="compositionally biased region" description="Polar residues" evidence="1">
    <location>
        <begin position="199"/>
        <end position="212"/>
    </location>
</feature>
<dbReference type="Proteomes" id="UP000053268">
    <property type="component" value="Unassembled WGS sequence"/>
</dbReference>
<evidence type="ECO:0000313" key="3">
    <source>
        <dbReference type="Proteomes" id="UP000053268"/>
    </source>
</evidence>
<feature type="region of interest" description="Disordered" evidence="1">
    <location>
        <begin position="15"/>
        <end position="384"/>
    </location>
</feature>
<reference evidence="2 3" key="1">
    <citation type="journal article" date="2015" name="Nat. Commun.">
        <title>Outbred genome sequencing and CRISPR/Cas9 gene editing in butterflies.</title>
        <authorList>
            <person name="Li X."/>
            <person name="Fan D."/>
            <person name="Zhang W."/>
            <person name="Liu G."/>
            <person name="Zhang L."/>
            <person name="Zhao L."/>
            <person name="Fang X."/>
            <person name="Chen L."/>
            <person name="Dong Y."/>
            <person name="Chen Y."/>
            <person name="Ding Y."/>
            <person name="Zhao R."/>
            <person name="Feng M."/>
            <person name="Zhu Y."/>
            <person name="Feng Y."/>
            <person name="Jiang X."/>
            <person name="Zhu D."/>
            <person name="Xiang H."/>
            <person name="Feng X."/>
            <person name="Li S."/>
            <person name="Wang J."/>
            <person name="Zhang G."/>
            <person name="Kronforst M.R."/>
            <person name="Wang W."/>
        </authorList>
    </citation>
    <scope>NUCLEOTIDE SEQUENCE [LARGE SCALE GENOMIC DNA]</scope>
    <source>
        <strain evidence="2">Ya'a_city_454_Px</strain>
        <tissue evidence="2">Whole body</tissue>
    </source>
</reference>
<protein>
    <submittedName>
        <fullName evidence="2">Dynein heavy chain-like protein</fullName>
    </submittedName>
</protein>
<evidence type="ECO:0000313" key="2">
    <source>
        <dbReference type="EMBL" id="KPI93656.1"/>
    </source>
</evidence>
<accession>A0A194PJQ4</accession>
<dbReference type="AlphaFoldDB" id="A0A194PJQ4"/>
<feature type="compositionally biased region" description="Basic and acidic residues" evidence="1">
    <location>
        <begin position="310"/>
        <end position="350"/>
    </location>
</feature>
<feature type="region of interest" description="Disordered" evidence="1">
    <location>
        <begin position="483"/>
        <end position="518"/>
    </location>
</feature>
<feature type="compositionally biased region" description="Basic and acidic residues" evidence="1">
    <location>
        <begin position="177"/>
        <end position="198"/>
    </location>
</feature>
<dbReference type="EMBL" id="KQ459601">
    <property type="protein sequence ID" value="KPI93656.1"/>
    <property type="molecule type" value="Genomic_DNA"/>
</dbReference>